<reference evidence="1 2" key="1">
    <citation type="submission" date="2018-03" db="EMBL/GenBank/DDBJ databases">
        <title>Genome sequence of Clostridium liquoris DSM 100320.</title>
        <authorList>
            <person name="Poehlein A."/>
            <person name="Daniel R."/>
        </authorList>
    </citation>
    <scope>NUCLEOTIDE SEQUENCE [LARGE SCALE GENOMIC DNA]</scope>
    <source>
        <strain evidence="1 2">DSM 100320</strain>
    </source>
</reference>
<gene>
    <name evidence="1" type="ORF">CLLI_17160</name>
</gene>
<dbReference type="Proteomes" id="UP000239706">
    <property type="component" value="Unassembled WGS sequence"/>
</dbReference>
<proteinExistence type="predicted"/>
<dbReference type="EMBL" id="PVXO01000047">
    <property type="protein sequence ID" value="PRR78289.1"/>
    <property type="molecule type" value="Genomic_DNA"/>
</dbReference>
<protein>
    <submittedName>
        <fullName evidence="1">Uncharacterized protein</fullName>
    </submittedName>
</protein>
<evidence type="ECO:0000313" key="2">
    <source>
        <dbReference type="Proteomes" id="UP000239706"/>
    </source>
</evidence>
<organism evidence="1 2">
    <name type="scientific">Clostridium liquoris</name>
    <dbReference type="NCBI Taxonomy" id="1289519"/>
    <lineage>
        <taxon>Bacteria</taxon>
        <taxon>Bacillati</taxon>
        <taxon>Bacillota</taxon>
        <taxon>Clostridia</taxon>
        <taxon>Eubacteriales</taxon>
        <taxon>Clostridiaceae</taxon>
        <taxon>Clostridium</taxon>
    </lineage>
</organism>
<name>A0A2T0B324_9CLOT</name>
<evidence type="ECO:0000313" key="1">
    <source>
        <dbReference type="EMBL" id="PRR78289.1"/>
    </source>
</evidence>
<dbReference type="AlphaFoldDB" id="A0A2T0B324"/>
<keyword evidence="2" id="KW-1185">Reference proteome</keyword>
<accession>A0A2T0B324</accession>
<comment type="caution">
    <text evidence="1">The sequence shown here is derived from an EMBL/GenBank/DDBJ whole genome shotgun (WGS) entry which is preliminary data.</text>
</comment>
<sequence>MFKLTQEVIEECLEESMEKPEVKSSNPTNKKIA</sequence>